<dbReference type="SMART" id="SM00034">
    <property type="entry name" value="CLECT"/>
    <property type="match status" value="1"/>
</dbReference>
<gene>
    <name evidence="2" type="ORF">DAPPUDRAFT_236603</name>
</gene>
<dbReference type="AlphaFoldDB" id="E9G1E0"/>
<dbReference type="Proteomes" id="UP000000305">
    <property type="component" value="Unassembled WGS sequence"/>
</dbReference>
<evidence type="ECO:0000313" key="3">
    <source>
        <dbReference type="Proteomes" id="UP000000305"/>
    </source>
</evidence>
<dbReference type="PhylomeDB" id="E9G1E0"/>
<dbReference type="GO" id="GO:0038187">
    <property type="term" value="F:pattern recognition receptor activity"/>
    <property type="evidence" value="ECO:0000318"/>
    <property type="project" value="GO_Central"/>
</dbReference>
<protein>
    <recommendedName>
        <fullName evidence="1">C-type lectin domain-containing protein</fullName>
    </recommendedName>
</protein>
<sequence length="345" mass="38830">MEENIRSLSTMNSALLSTKEKLESETALLFERTSYLEQRLSDLEEVTREWINPNNLGFYDNGKTTGKRGVTRRCPIQFFSLDENDPTAPCYSISVEPNVRRNWQDANASCKEIQAKLAEPKSTDELRKLTDYLRYNRTDQIGGGYWTGGLNPGLMWLWPSLGTSLTNIDPSMWFNTPDISTENNNGKCLRLSYDRNLQRYALQGSDCQRYLYFVCEYDVNSTAPTIDRLEKSLPNVKDFEGATVSPSLHLTPETPKTSWETPLSTTTLATTTTQSAPPPRPVPHYKRISWPASLSTTTRSTTTTQVTSPPPLTPNYVGVIGFKGIPPQLRNEIPLNLAVLEDTNS</sequence>
<evidence type="ECO:0000313" key="2">
    <source>
        <dbReference type="EMBL" id="EFX86648.1"/>
    </source>
</evidence>
<dbReference type="HOGENOM" id="CLU_804780_0_0_1"/>
<feature type="domain" description="C-type lectin" evidence="1">
    <location>
        <begin position="90"/>
        <end position="216"/>
    </location>
</feature>
<dbReference type="InterPro" id="IPR016186">
    <property type="entry name" value="C-type_lectin-like/link_sf"/>
</dbReference>
<dbReference type="CDD" id="cd00037">
    <property type="entry name" value="CLECT"/>
    <property type="match status" value="1"/>
</dbReference>
<dbReference type="EMBL" id="GL732529">
    <property type="protein sequence ID" value="EFX86648.1"/>
    <property type="molecule type" value="Genomic_DNA"/>
</dbReference>
<keyword evidence="3" id="KW-1185">Reference proteome</keyword>
<dbReference type="OrthoDB" id="2142683at2759"/>
<dbReference type="KEGG" id="dpx:DAPPUDRAFT_236603"/>
<dbReference type="eggNOG" id="KOG4297">
    <property type="taxonomic scope" value="Eukaryota"/>
</dbReference>
<dbReference type="PROSITE" id="PS50041">
    <property type="entry name" value="C_TYPE_LECTIN_2"/>
    <property type="match status" value="1"/>
</dbReference>
<dbReference type="GO" id="GO:0006955">
    <property type="term" value="P:immune response"/>
    <property type="evidence" value="ECO:0000318"/>
    <property type="project" value="GO_Central"/>
</dbReference>
<dbReference type="GO" id="GO:0030246">
    <property type="term" value="F:carbohydrate binding"/>
    <property type="evidence" value="ECO:0000318"/>
    <property type="project" value="GO_Central"/>
</dbReference>
<dbReference type="InterPro" id="IPR016187">
    <property type="entry name" value="CTDL_fold"/>
</dbReference>
<dbReference type="InParanoid" id="E9G1E0"/>
<organism evidence="2 3">
    <name type="scientific">Daphnia pulex</name>
    <name type="common">Water flea</name>
    <dbReference type="NCBI Taxonomy" id="6669"/>
    <lineage>
        <taxon>Eukaryota</taxon>
        <taxon>Metazoa</taxon>
        <taxon>Ecdysozoa</taxon>
        <taxon>Arthropoda</taxon>
        <taxon>Crustacea</taxon>
        <taxon>Branchiopoda</taxon>
        <taxon>Diplostraca</taxon>
        <taxon>Cladocera</taxon>
        <taxon>Anomopoda</taxon>
        <taxon>Daphniidae</taxon>
        <taxon>Daphnia</taxon>
    </lineage>
</organism>
<dbReference type="SUPFAM" id="SSF56436">
    <property type="entry name" value="C-type lectin-like"/>
    <property type="match status" value="1"/>
</dbReference>
<reference evidence="2 3" key="1">
    <citation type="journal article" date="2011" name="Science">
        <title>The ecoresponsive genome of Daphnia pulex.</title>
        <authorList>
            <person name="Colbourne J.K."/>
            <person name="Pfrender M.E."/>
            <person name="Gilbert D."/>
            <person name="Thomas W.K."/>
            <person name="Tucker A."/>
            <person name="Oakley T.H."/>
            <person name="Tokishita S."/>
            <person name="Aerts A."/>
            <person name="Arnold G.J."/>
            <person name="Basu M.K."/>
            <person name="Bauer D.J."/>
            <person name="Caceres C.E."/>
            <person name="Carmel L."/>
            <person name="Casola C."/>
            <person name="Choi J.H."/>
            <person name="Detter J.C."/>
            <person name="Dong Q."/>
            <person name="Dusheyko S."/>
            <person name="Eads B.D."/>
            <person name="Frohlich T."/>
            <person name="Geiler-Samerotte K.A."/>
            <person name="Gerlach D."/>
            <person name="Hatcher P."/>
            <person name="Jogdeo S."/>
            <person name="Krijgsveld J."/>
            <person name="Kriventseva E.V."/>
            <person name="Kultz D."/>
            <person name="Laforsch C."/>
            <person name="Lindquist E."/>
            <person name="Lopez J."/>
            <person name="Manak J.R."/>
            <person name="Muller J."/>
            <person name="Pangilinan J."/>
            <person name="Patwardhan R.P."/>
            <person name="Pitluck S."/>
            <person name="Pritham E.J."/>
            <person name="Rechtsteiner A."/>
            <person name="Rho M."/>
            <person name="Rogozin I.B."/>
            <person name="Sakarya O."/>
            <person name="Salamov A."/>
            <person name="Schaack S."/>
            <person name="Shapiro H."/>
            <person name="Shiga Y."/>
            <person name="Skalitzky C."/>
            <person name="Smith Z."/>
            <person name="Souvorov A."/>
            <person name="Sung W."/>
            <person name="Tang Z."/>
            <person name="Tsuchiya D."/>
            <person name="Tu H."/>
            <person name="Vos H."/>
            <person name="Wang M."/>
            <person name="Wolf Y.I."/>
            <person name="Yamagata H."/>
            <person name="Yamada T."/>
            <person name="Ye Y."/>
            <person name="Shaw J.R."/>
            <person name="Andrews J."/>
            <person name="Crease T.J."/>
            <person name="Tang H."/>
            <person name="Lucas S.M."/>
            <person name="Robertson H.M."/>
            <person name="Bork P."/>
            <person name="Koonin E.V."/>
            <person name="Zdobnov E.M."/>
            <person name="Grigoriev I.V."/>
            <person name="Lynch M."/>
            <person name="Boore J.L."/>
        </authorList>
    </citation>
    <scope>NUCLEOTIDE SEQUENCE [LARGE SCALE GENOMIC DNA]</scope>
</reference>
<name>E9G1E0_DAPPU</name>
<accession>E9G1E0</accession>
<dbReference type="InterPro" id="IPR001304">
    <property type="entry name" value="C-type_lectin-like"/>
</dbReference>
<dbReference type="Pfam" id="PF00059">
    <property type="entry name" value="Lectin_C"/>
    <property type="match status" value="1"/>
</dbReference>
<dbReference type="STRING" id="6669.E9G1E0"/>
<dbReference type="FunCoup" id="E9G1E0">
    <property type="interactions" value="2"/>
</dbReference>
<dbReference type="Gene3D" id="3.10.100.10">
    <property type="entry name" value="Mannose-Binding Protein A, subunit A"/>
    <property type="match status" value="1"/>
</dbReference>
<evidence type="ECO:0000259" key="1">
    <source>
        <dbReference type="PROSITE" id="PS50041"/>
    </source>
</evidence>
<proteinExistence type="predicted"/>
<dbReference type="GO" id="GO:0009897">
    <property type="term" value="C:external side of plasma membrane"/>
    <property type="evidence" value="ECO:0000318"/>
    <property type="project" value="GO_Central"/>
</dbReference>